<accession>A0ABW2AII7</accession>
<proteinExistence type="predicted"/>
<evidence type="ECO:0000313" key="2">
    <source>
        <dbReference type="EMBL" id="MFC6706553.1"/>
    </source>
</evidence>
<reference evidence="3" key="1">
    <citation type="journal article" date="2019" name="Int. J. Syst. Evol. Microbiol.">
        <title>The Global Catalogue of Microorganisms (GCM) 10K type strain sequencing project: providing services to taxonomists for standard genome sequencing and annotation.</title>
        <authorList>
            <consortium name="The Broad Institute Genomics Platform"/>
            <consortium name="The Broad Institute Genome Sequencing Center for Infectious Disease"/>
            <person name="Wu L."/>
            <person name="Ma J."/>
        </authorList>
    </citation>
    <scope>NUCLEOTIDE SEQUENCE [LARGE SCALE GENOMIC DNA]</scope>
    <source>
        <strain evidence="3">CCUG 58127</strain>
    </source>
</reference>
<dbReference type="RefSeq" id="WP_382403215.1">
    <property type="nucleotide sequence ID" value="NZ_JBHSWH010000001.1"/>
</dbReference>
<protein>
    <recommendedName>
        <fullName evidence="4">MarR family transcriptional regulator</fullName>
    </recommendedName>
</protein>
<name>A0ABW2AII7_9MICO</name>
<organism evidence="2 3">
    <name type="scientific">Flexivirga alba</name>
    <dbReference type="NCBI Taxonomy" id="702742"/>
    <lineage>
        <taxon>Bacteria</taxon>
        <taxon>Bacillati</taxon>
        <taxon>Actinomycetota</taxon>
        <taxon>Actinomycetes</taxon>
        <taxon>Micrococcales</taxon>
        <taxon>Dermacoccaceae</taxon>
        <taxon>Flexivirga</taxon>
    </lineage>
</organism>
<evidence type="ECO:0008006" key="4">
    <source>
        <dbReference type="Google" id="ProtNLM"/>
    </source>
</evidence>
<feature type="region of interest" description="Disordered" evidence="1">
    <location>
        <begin position="83"/>
        <end position="119"/>
    </location>
</feature>
<evidence type="ECO:0000313" key="3">
    <source>
        <dbReference type="Proteomes" id="UP001596298"/>
    </source>
</evidence>
<evidence type="ECO:0000256" key="1">
    <source>
        <dbReference type="SAM" id="MobiDB-lite"/>
    </source>
</evidence>
<gene>
    <name evidence="2" type="ORF">ACFQDH_15140</name>
</gene>
<dbReference type="Proteomes" id="UP001596298">
    <property type="component" value="Unassembled WGS sequence"/>
</dbReference>
<dbReference type="EMBL" id="JBHSWH010000001">
    <property type="protein sequence ID" value="MFC6706553.1"/>
    <property type="molecule type" value="Genomic_DNA"/>
</dbReference>
<keyword evidence="3" id="KW-1185">Reference proteome</keyword>
<comment type="caution">
    <text evidence="2">The sequence shown here is derived from an EMBL/GenBank/DDBJ whole genome shotgun (WGS) entry which is preliminary data.</text>
</comment>
<sequence>MHASALADLSDVDRTFLVAMAHDRGPSRMADIASRLGVDAAYAGQYRMRLIAAEVIEPRGYGQVDFTLPGLRDYLLEHAASSHWSRDVESPAAPSRALPVADHERRQIPRPPNGGRGDA</sequence>